<reference evidence="1" key="2">
    <citation type="journal article" date="2015" name="Data Brief">
        <title>Shoot transcriptome of the giant reed, Arundo donax.</title>
        <authorList>
            <person name="Barrero R.A."/>
            <person name="Guerrero F.D."/>
            <person name="Moolhuijzen P."/>
            <person name="Goolsby J.A."/>
            <person name="Tidwell J."/>
            <person name="Bellgard S.E."/>
            <person name="Bellgard M.I."/>
        </authorList>
    </citation>
    <scope>NUCLEOTIDE SEQUENCE</scope>
    <source>
        <tissue evidence="1">Shoot tissue taken approximately 20 cm above the soil surface</tissue>
    </source>
</reference>
<protein>
    <submittedName>
        <fullName evidence="1">Uncharacterized protein</fullName>
    </submittedName>
</protein>
<accession>A0A0A8ZY32</accession>
<proteinExistence type="predicted"/>
<name>A0A0A8ZY32_ARUDO</name>
<organism evidence="1">
    <name type="scientific">Arundo donax</name>
    <name type="common">Giant reed</name>
    <name type="synonym">Donax arundinaceus</name>
    <dbReference type="NCBI Taxonomy" id="35708"/>
    <lineage>
        <taxon>Eukaryota</taxon>
        <taxon>Viridiplantae</taxon>
        <taxon>Streptophyta</taxon>
        <taxon>Embryophyta</taxon>
        <taxon>Tracheophyta</taxon>
        <taxon>Spermatophyta</taxon>
        <taxon>Magnoliopsida</taxon>
        <taxon>Liliopsida</taxon>
        <taxon>Poales</taxon>
        <taxon>Poaceae</taxon>
        <taxon>PACMAD clade</taxon>
        <taxon>Arundinoideae</taxon>
        <taxon>Arundineae</taxon>
        <taxon>Arundo</taxon>
    </lineage>
</organism>
<sequence>MVLRIDHLYKSVRM</sequence>
<dbReference type="EMBL" id="GBRH01255287">
    <property type="protein sequence ID" value="JAD42608.1"/>
    <property type="molecule type" value="Transcribed_RNA"/>
</dbReference>
<reference evidence="1" key="1">
    <citation type="submission" date="2014-09" db="EMBL/GenBank/DDBJ databases">
        <authorList>
            <person name="Magalhaes I.L.F."/>
            <person name="Oliveira U."/>
            <person name="Santos F.R."/>
            <person name="Vidigal T.H.D.A."/>
            <person name="Brescovit A.D."/>
            <person name="Santos A.J."/>
        </authorList>
    </citation>
    <scope>NUCLEOTIDE SEQUENCE</scope>
    <source>
        <tissue evidence="1">Shoot tissue taken approximately 20 cm above the soil surface</tissue>
    </source>
</reference>
<evidence type="ECO:0000313" key="1">
    <source>
        <dbReference type="EMBL" id="JAD42608.1"/>
    </source>
</evidence>